<evidence type="ECO:0000313" key="8">
    <source>
        <dbReference type="EMBL" id="CAD7240223.1"/>
    </source>
</evidence>
<dbReference type="PROSITE" id="PS50057">
    <property type="entry name" value="FERM_3"/>
    <property type="match status" value="1"/>
</dbReference>
<accession>A0A7R8X0F3</accession>
<sequence length="455" mass="52347">MMQPIMHYSIPETRDLKDDKGSYMGYSFHINGVLHSCVRYRQLHDLHERLSRAFGQSTLPPFPPKRLFPLTSQQLEERRARLEKYIQGLSQDPRVSNSSLFNNFWVSTQRESRHMTLENVSLDVFLMNGSKLTQEVSTISPTHEVHQKVCERLGLPERLYPHFGLFLMQKQEDGGVSMARYLQDCESPYITLKSFGNQCRIVIRKKTWDPGIELEVLRDPVGLNLAYMQTVADIEHGWVPVPTDVQEALARLQSRGAKQQYMEDARKQRFYGCIQFDPCVCDHPEPGTRVTIRMSCKEMIMWCAEKTCNAAAASPPIRETVFRVTRIKCWRITTKPKPLPDETEDERIPTDPETKEMELELAFEYLVAKDELQWVRITSPQAVLMSLCLHSMVQEIFQTQHKNHSDHPTDGGESSRNGMRVSSSLSWLSGKIKGRTPSQPEVQNSVFNNIGDDDL</sequence>
<gene>
    <name evidence="8" type="ORF">DSTB1V02_LOCUS252</name>
</gene>
<keyword evidence="4" id="KW-0653">Protein transport</keyword>
<dbReference type="GO" id="GO:0032456">
    <property type="term" value="P:endocytic recycling"/>
    <property type="evidence" value="ECO:0007669"/>
    <property type="project" value="TreeGrafter"/>
</dbReference>
<dbReference type="AlphaFoldDB" id="A0A7R8X0F3"/>
<dbReference type="EMBL" id="LR899532">
    <property type="protein sequence ID" value="CAD7240223.1"/>
    <property type="molecule type" value="Genomic_DNA"/>
</dbReference>
<dbReference type="PANTHER" id="PTHR12431:SF14">
    <property type="entry name" value="LD15323P"/>
    <property type="match status" value="1"/>
</dbReference>
<dbReference type="Gene3D" id="3.30.1520.10">
    <property type="entry name" value="Phox-like domain"/>
    <property type="match status" value="1"/>
</dbReference>
<evidence type="ECO:0008006" key="10">
    <source>
        <dbReference type="Google" id="ProtNLM"/>
    </source>
</evidence>
<evidence type="ECO:0000259" key="7">
    <source>
        <dbReference type="PROSITE" id="PS50195"/>
    </source>
</evidence>
<dbReference type="Pfam" id="PF21273">
    <property type="entry name" value="SNX17-27-31_F1_FERM"/>
    <property type="match status" value="1"/>
</dbReference>
<protein>
    <recommendedName>
        <fullName evidence="10">PX domain-containing protein</fullName>
    </recommendedName>
</protein>
<evidence type="ECO:0000313" key="9">
    <source>
        <dbReference type="Proteomes" id="UP000677054"/>
    </source>
</evidence>
<feature type="domain" description="PX" evidence="7">
    <location>
        <begin position="1"/>
        <end position="112"/>
    </location>
</feature>
<dbReference type="Pfam" id="PF00787">
    <property type="entry name" value="PX"/>
    <property type="match status" value="1"/>
</dbReference>
<comment type="similarity">
    <text evidence="2">Belongs to the sorting nexin family.</text>
</comment>
<organism evidence="8">
    <name type="scientific">Darwinula stevensoni</name>
    <dbReference type="NCBI Taxonomy" id="69355"/>
    <lineage>
        <taxon>Eukaryota</taxon>
        <taxon>Metazoa</taxon>
        <taxon>Ecdysozoa</taxon>
        <taxon>Arthropoda</taxon>
        <taxon>Crustacea</taxon>
        <taxon>Oligostraca</taxon>
        <taxon>Ostracoda</taxon>
        <taxon>Podocopa</taxon>
        <taxon>Podocopida</taxon>
        <taxon>Darwinulocopina</taxon>
        <taxon>Darwinuloidea</taxon>
        <taxon>Darwinulidae</taxon>
        <taxon>Darwinula</taxon>
    </lineage>
</organism>
<dbReference type="Gene3D" id="3.10.20.90">
    <property type="entry name" value="Phosphatidylinositol 3-kinase Catalytic Subunit, Chain A, domain 1"/>
    <property type="match status" value="1"/>
</dbReference>
<dbReference type="SUPFAM" id="SSF64268">
    <property type="entry name" value="PX domain"/>
    <property type="match status" value="1"/>
</dbReference>
<evidence type="ECO:0000256" key="1">
    <source>
        <dbReference type="ARBA" id="ARBA00004180"/>
    </source>
</evidence>
<dbReference type="InterPro" id="IPR028666">
    <property type="entry name" value="SNX17_FERM_N"/>
</dbReference>
<dbReference type="SMART" id="SM00312">
    <property type="entry name" value="PX"/>
    <property type="match status" value="1"/>
</dbReference>
<dbReference type="Pfam" id="PF21271">
    <property type="entry name" value="SNX17-31_F2_FERM"/>
    <property type="match status" value="1"/>
</dbReference>
<dbReference type="GO" id="GO:0035091">
    <property type="term" value="F:phosphatidylinositol binding"/>
    <property type="evidence" value="ECO:0007669"/>
    <property type="project" value="InterPro"/>
</dbReference>
<dbReference type="CDD" id="cd06885">
    <property type="entry name" value="PX_SNX17_31"/>
    <property type="match status" value="1"/>
</dbReference>
<reference evidence="8" key="1">
    <citation type="submission" date="2020-11" db="EMBL/GenBank/DDBJ databases">
        <authorList>
            <person name="Tran Van P."/>
        </authorList>
    </citation>
    <scope>NUCLEOTIDE SEQUENCE</scope>
</reference>
<feature type="domain" description="FERM" evidence="6">
    <location>
        <begin position="120"/>
        <end position="455"/>
    </location>
</feature>
<dbReference type="InterPro" id="IPR036871">
    <property type="entry name" value="PX_dom_sf"/>
</dbReference>
<dbReference type="GO" id="GO:0006886">
    <property type="term" value="P:intracellular protein transport"/>
    <property type="evidence" value="ECO:0007669"/>
    <property type="project" value="TreeGrafter"/>
</dbReference>
<feature type="compositionally biased region" description="Polar residues" evidence="5">
    <location>
        <begin position="436"/>
        <end position="448"/>
    </location>
</feature>
<feature type="region of interest" description="Disordered" evidence="5">
    <location>
        <begin position="400"/>
        <end position="455"/>
    </location>
</feature>
<dbReference type="InterPro" id="IPR011993">
    <property type="entry name" value="PH-like_dom_sf"/>
</dbReference>
<dbReference type="Gene3D" id="2.30.29.30">
    <property type="entry name" value="Pleckstrin-homology domain (PH domain)/Phosphotyrosine-binding domain (PTB)"/>
    <property type="match status" value="1"/>
</dbReference>
<dbReference type="FunFam" id="2.30.29.30:FF:000145">
    <property type="entry name" value="Sorting nexin-17 isoform1"/>
    <property type="match status" value="1"/>
</dbReference>
<keyword evidence="3" id="KW-0813">Transport</keyword>
<dbReference type="Proteomes" id="UP000677054">
    <property type="component" value="Unassembled WGS sequence"/>
</dbReference>
<evidence type="ECO:0000256" key="3">
    <source>
        <dbReference type="ARBA" id="ARBA00022448"/>
    </source>
</evidence>
<evidence type="ECO:0000256" key="4">
    <source>
        <dbReference type="ARBA" id="ARBA00022927"/>
    </source>
</evidence>
<dbReference type="InterPro" id="IPR048767">
    <property type="entry name" value="SNX17-31_FERM_F2"/>
</dbReference>
<comment type="subcellular location">
    <subcellularLocation>
        <location evidence="1">Cytoplasmic vesicle membrane</location>
        <topology evidence="1">Peripheral membrane protein</topology>
        <orientation evidence="1">Cytoplasmic side</orientation>
    </subcellularLocation>
</comment>
<dbReference type="InterPro" id="IPR001683">
    <property type="entry name" value="PX_dom"/>
</dbReference>
<dbReference type="CDD" id="cd16121">
    <property type="entry name" value="FERM_F1_SNX17"/>
    <property type="match status" value="1"/>
</dbReference>
<dbReference type="Gene3D" id="1.20.80.60">
    <property type="match status" value="1"/>
</dbReference>
<dbReference type="GO" id="GO:0030659">
    <property type="term" value="C:cytoplasmic vesicle membrane"/>
    <property type="evidence" value="ECO:0007669"/>
    <property type="project" value="UniProtKB-SubCell"/>
</dbReference>
<proteinExistence type="inferred from homology"/>
<dbReference type="FunFam" id="3.30.1520.10:FF:000008">
    <property type="entry name" value="Sorting nexin-17 isoform1"/>
    <property type="match status" value="1"/>
</dbReference>
<dbReference type="PANTHER" id="PTHR12431">
    <property type="entry name" value="SORTING NEXIN 17 AND 27"/>
    <property type="match status" value="1"/>
</dbReference>
<dbReference type="GO" id="GO:0005769">
    <property type="term" value="C:early endosome"/>
    <property type="evidence" value="ECO:0007669"/>
    <property type="project" value="TreeGrafter"/>
</dbReference>
<dbReference type="InterPro" id="IPR040842">
    <property type="entry name" value="SNX17/31_FERM"/>
</dbReference>
<feature type="compositionally biased region" description="Polar residues" evidence="5">
    <location>
        <begin position="412"/>
        <end position="427"/>
    </location>
</feature>
<dbReference type="OrthoDB" id="5772781at2759"/>
<evidence type="ECO:0000259" key="6">
    <source>
        <dbReference type="PROSITE" id="PS50057"/>
    </source>
</evidence>
<keyword evidence="9" id="KW-1185">Reference proteome</keyword>
<evidence type="ECO:0000256" key="5">
    <source>
        <dbReference type="SAM" id="MobiDB-lite"/>
    </source>
</evidence>
<dbReference type="Pfam" id="PF18116">
    <property type="entry name" value="SNX17_FERM_C"/>
    <property type="match status" value="1"/>
</dbReference>
<dbReference type="InterPro" id="IPR048763">
    <property type="entry name" value="SNX17-31_FERM_F1"/>
</dbReference>
<dbReference type="InterPro" id="IPR000299">
    <property type="entry name" value="FERM_domain"/>
</dbReference>
<dbReference type="EMBL" id="CAJPEV010000015">
    <property type="protein sequence ID" value="CAG0878831.1"/>
    <property type="molecule type" value="Genomic_DNA"/>
</dbReference>
<dbReference type="PROSITE" id="PS50195">
    <property type="entry name" value="PX"/>
    <property type="match status" value="1"/>
</dbReference>
<name>A0A7R8X0F3_9CRUS</name>
<evidence type="ECO:0000256" key="2">
    <source>
        <dbReference type="ARBA" id="ARBA00010883"/>
    </source>
</evidence>